<sequence length="360" mass="42237">MVSNFSRLSSHRHYVLRLYRCTLRLLRRNCHSILLQSNIRNKIKAVLKDNRNNKSSWNVLALLKKLEELNGHLFEHNFKIMSELVRVSSVIEPSESSKILNLLESSTKTKVQTPEETKQMGILSKYITSKQASGHLPNTIPGEYKRGLLLPLALHEFSQRKIKRIEQQLDKGIPKVYLSYTKAGSSKIWFVRAPFNKGRRQSKGLSAFIKYEREKNQKSIDSIAYCENMAKWAFYEAVWEHAIENGGKILPFSLYNMLNNIKLDKPHEDNSALKVYEWFFPLKTVINRLGQKNNLTTKCFERYKQRLIMKDGRMDFFTKKTAKMYKNRKARFDAMSKAVPYAFIYHDKYNLPSILDKHKF</sequence>
<dbReference type="eggNOG" id="ENOG502RYGE">
    <property type="taxonomic scope" value="Eukaryota"/>
</dbReference>
<dbReference type="KEGG" id="kaf:KAFR_0C02550"/>
<proteinExistence type="predicted"/>
<dbReference type="EMBL" id="HE650823">
    <property type="protein sequence ID" value="CCF57248.1"/>
    <property type="molecule type" value="Genomic_DNA"/>
</dbReference>
<evidence type="ECO:0000313" key="2">
    <source>
        <dbReference type="Proteomes" id="UP000005220"/>
    </source>
</evidence>
<dbReference type="FunCoup" id="H2AS98">
    <property type="interactions" value="45"/>
</dbReference>
<dbReference type="HOGENOM" id="CLU_062256_0_0_1"/>
<name>H2AS98_KAZAF</name>
<evidence type="ECO:0008006" key="3">
    <source>
        <dbReference type="Google" id="ProtNLM"/>
    </source>
</evidence>
<organism evidence="1 2">
    <name type="scientific">Kazachstania africana (strain ATCC 22294 / BCRC 22015 / CBS 2517 / CECT 1963 / NBRC 1671 / NRRL Y-8276)</name>
    <name type="common">Yeast</name>
    <name type="synonym">Kluyveromyces africanus</name>
    <dbReference type="NCBI Taxonomy" id="1071382"/>
    <lineage>
        <taxon>Eukaryota</taxon>
        <taxon>Fungi</taxon>
        <taxon>Dikarya</taxon>
        <taxon>Ascomycota</taxon>
        <taxon>Saccharomycotina</taxon>
        <taxon>Saccharomycetes</taxon>
        <taxon>Saccharomycetales</taxon>
        <taxon>Saccharomycetaceae</taxon>
        <taxon>Kazachstania</taxon>
    </lineage>
</organism>
<dbReference type="GO" id="GO:0097745">
    <property type="term" value="P:mitochondrial tRNA 5'-end processing"/>
    <property type="evidence" value="ECO:0007669"/>
    <property type="project" value="EnsemblFungi"/>
</dbReference>
<dbReference type="InParanoid" id="H2AS98"/>
<dbReference type="RefSeq" id="XP_003956383.1">
    <property type="nucleotide sequence ID" value="XM_003956334.1"/>
</dbReference>
<evidence type="ECO:0000313" key="1">
    <source>
        <dbReference type="EMBL" id="CCF57248.1"/>
    </source>
</evidence>
<dbReference type="Proteomes" id="UP000005220">
    <property type="component" value="Chromosome 3"/>
</dbReference>
<dbReference type="GO" id="GO:0099617">
    <property type="term" value="C:matrix side of mitochondrial inner membrane"/>
    <property type="evidence" value="ECO:0007669"/>
    <property type="project" value="EnsemblFungi"/>
</dbReference>
<reference evidence="1 2" key="1">
    <citation type="journal article" date="2011" name="Proc. Natl. Acad. Sci. U.S.A.">
        <title>Evolutionary erosion of yeast sex chromosomes by mating-type switching accidents.</title>
        <authorList>
            <person name="Gordon J.L."/>
            <person name="Armisen D."/>
            <person name="Proux-Wera E."/>
            <person name="Oheigeartaigh S.S."/>
            <person name="Byrne K.P."/>
            <person name="Wolfe K.H."/>
        </authorList>
    </citation>
    <scope>NUCLEOTIDE SEQUENCE [LARGE SCALE GENOMIC DNA]</scope>
    <source>
        <strain evidence="2">ATCC 22294 / BCRC 22015 / CBS 2517 / CECT 1963 / NBRC 1671 / NRRL Y-8276</strain>
    </source>
</reference>
<protein>
    <recommendedName>
        <fullName evidence="3">Required for respiratory growth protein 1, mitochondrial</fullName>
    </recommendedName>
</protein>
<dbReference type="GeneID" id="13885167"/>
<dbReference type="AlphaFoldDB" id="H2AS98"/>
<gene>
    <name evidence="1" type="primary">KAFR0C02550</name>
    <name evidence="1" type="ORF">KAFR_0C02550</name>
</gene>
<keyword evidence="2" id="KW-1185">Reference proteome</keyword>
<dbReference type="OrthoDB" id="4065996at2759"/>
<accession>H2AS98</accession>
<dbReference type="GO" id="GO:0007035">
    <property type="term" value="P:vacuolar acidification"/>
    <property type="evidence" value="ECO:0007669"/>
    <property type="project" value="EnsemblFungi"/>
</dbReference>